<feature type="compositionally biased region" description="Pro residues" evidence="1">
    <location>
        <begin position="1"/>
        <end position="10"/>
    </location>
</feature>
<sequence length="66" mass="7337">MEHPSQPPKSQPILDNKHPQPFIARAKHDLRSSTSIFTPHSSTKSSPKSRVDFPQSVDTTHGALSY</sequence>
<feature type="region of interest" description="Disordered" evidence="1">
    <location>
        <begin position="1"/>
        <end position="20"/>
    </location>
</feature>
<evidence type="ECO:0000313" key="3">
    <source>
        <dbReference type="Proteomes" id="UP000237105"/>
    </source>
</evidence>
<dbReference type="OrthoDB" id="10439201at2759"/>
<organism evidence="2 3">
    <name type="scientific">Parasponia andersonii</name>
    <name type="common">Sponia andersonii</name>
    <dbReference type="NCBI Taxonomy" id="3476"/>
    <lineage>
        <taxon>Eukaryota</taxon>
        <taxon>Viridiplantae</taxon>
        <taxon>Streptophyta</taxon>
        <taxon>Embryophyta</taxon>
        <taxon>Tracheophyta</taxon>
        <taxon>Spermatophyta</taxon>
        <taxon>Magnoliopsida</taxon>
        <taxon>eudicotyledons</taxon>
        <taxon>Gunneridae</taxon>
        <taxon>Pentapetalae</taxon>
        <taxon>rosids</taxon>
        <taxon>fabids</taxon>
        <taxon>Rosales</taxon>
        <taxon>Cannabaceae</taxon>
        <taxon>Parasponia</taxon>
    </lineage>
</organism>
<evidence type="ECO:0000256" key="1">
    <source>
        <dbReference type="SAM" id="MobiDB-lite"/>
    </source>
</evidence>
<dbReference type="EMBL" id="JXTB01000571">
    <property type="protein sequence ID" value="PON36375.1"/>
    <property type="molecule type" value="Genomic_DNA"/>
</dbReference>
<accession>A0A2P5AIJ2</accession>
<name>A0A2P5AIJ2_PARAD</name>
<dbReference type="AlphaFoldDB" id="A0A2P5AIJ2"/>
<dbReference type="Proteomes" id="UP000237105">
    <property type="component" value="Unassembled WGS sequence"/>
</dbReference>
<feature type="compositionally biased region" description="Low complexity" evidence="1">
    <location>
        <begin position="38"/>
        <end position="48"/>
    </location>
</feature>
<feature type="region of interest" description="Disordered" evidence="1">
    <location>
        <begin position="28"/>
        <end position="66"/>
    </location>
</feature>
<proteinExistence type="predicted"/>
<comment type="caution">
    <text evidence="2">The sequence shown here is derived from an EMBL/GenBank/DDBJ whole genome shotgun (WGS) entry which is preliminary data.</text>
</comment>
<keyword evidence="3" id="KW-1185">Reference proteome</keyword>
<protein>
    <submittedName>
        <fullName evidence="2">Uncharacterized protein</fullName>
    </submittedName>
</protein>
<gene>
    <name evidence="2" type="ORF">PanWU01x14_328700</name>
</gene>
<reference evidence="3" key="1">
    <citation type="submission" date="2016-06" db="EMBL/GenBank/DDBJ databases">
        <title>Parallel loss of symbiosis genes in relatives of nitrogen-fixing non-legume Parasponia.</title>
        <authorList>
            <person name="Van Velzen R."/>
            <person name="Holmer R."/>
            <person name="Bu F."/>
            <person name="Rutten L."/>
            <person name="Van Zeijl A."/>
            <person name="Liu W."/>
            <person name="Santuari L."/>
            <person name="Cao Q."/>
            <person name="Sharma T."/>
            <person name="Shen D."/>
            <person name="Roswanjaya Y."/>
            <person name="Wardhani T."/>
            <person name="Kalhor M.S."/>
            <person name="Jansen J."/>
            <person name="Van den Hoogen J."/>
            <person name="Gungor B."/>
            <person name="Hartog M."/>
            <person name="Hontelez J."/>
            <person name="Verver J."/>
            <person name="Yang W.-C."/>
            <person name="Schijlen E."/>
            <person name="Repin R."/>
            <person name="Schilthuizen M."/>
            <person name="Schranz E."/>
            <person name="Heidstra R."/>
            <person name="Miyata K."/>
            <person name="Fedorova E."/>
            <person name="Kohlen W."/>
            <person name="Bisseling T."/>
            <person name="Smit S."/>
            <person name="Geurts R."/>
        </authorList>
    </citation>
    <scope>NUCLEOTIDE SEQUENCE [LARGE SCALE GENOMIC DNA]</scope>
    <source>
        <strain evidence="3">cv. WU1-14</strain>
    </source>
</reference>
<evidence type="ECO:0000313" key="2">
    <source>
        <dbReference type="EMBL" id="PON36375.1"/>
    </source>
</evidence>